<dbReference type="Pfam" id="PF00753">
    <property type="entry name" value="Lactamase_B"/>
    <property type="match status" value="1"/>
</dbReference>
<evidence type="ECO:0008006" key="6">
    <source>
        <dbReference type="Google" id="ProtNLM"/>
    </source>
</evidence>
<feature type="domain" description="Metallo-beta-lactamase" evidence="2">
    <location>
        <begin position="80"/>
        <end position="169"/>
    </location>
</feature>
<name>A0A9P7KD72_9AGAR</name>
<evidence type="ECO:0000313" key="4">
    <source>
        <dbReference type="EMBL" id="KAG5643561.1"/>
    </source>
</evidence>
<dbReference type="InterPro" id="IPR036866">
    <property type="entry name" value="RibonucZ/Hydroxyglut_hydro"/>
</dbReference>
<organism evidence="4 5">
    <name type="scientific">Asterophora parasitica</name>
    <dbReference type="NCBI Taxonomy" id="117018"/>
    <lineage>
        <taxon>Eukaryota</taxon>
        <taxon>Fungi</taxon>
        <taxon>Dikarya</taxon>
        <taxon>Basidiomycota</taxon>
        <taxon>Agaricomycotina</taxon>
        <taxon>Agaricomycetes</taxon>
        <taxon>Agaricomycetidae</taxon>
        <taxon>Agaricales</taxon>
        <taxon>Tricholomatineae</taxon>
        <taxon>Lyophyllaceae</taxon>
        <taxon>Asterophora</taxon>
    </lineage>
</organism>
<evidence type="ECO:0000259" key="3">
    <source>
        <dbReference type="Pfam" id="PF17778"/>
    </source>
</evidence>
<comment type="caution">
    <text evidence="4">The sequence shown here is derived from an EMBL/GenBank/DDBJ whole genome shotgun (WGS) entry which is preliminary data.</text>
</comment>
<dbReference type="OrthoDB" id="17458at2759"/>
<dbReference type="SUPFAM" id="SSF56281">
    <property type="entry name" value="Metallo-hydrolase/oxidoreductase"/>
    <property type="match status" value="1"/>
</dbReference>
<dbReference type="InterPro" id="IPR036388">
    <property type="entry name" value="WH-like_DNA-bd_sf"/>
</dbReference>
<dbReference type="InterPro" id="IPR041516">
    <property type="entry name" value="LACTB2_WH"/>
</dbReference>
<dbReference type="InterPro" id="IPR001279">
    <property type="entry name" value="Metallo-B-lactamas"/>
</dbReference>
<keyword evidence="5" id="KW-1185">Reference proteome</keyword>
<sequence length="306" mass="33020">MDQLEVLPSISRVSATIVSSIRSDPVRQLSDHVVRVLGQVQIPTSSAPQTPTPFSPTGPHTTHGAPNLLPSILSSLSANSYTPSPSGDAFHDLHDDQVLSSQVRILHTPGHTTDSISLYIPQDKALYTADTVLGQGTAVFEDLSLYLASLRKMLEFSDGDGYTILYPGHGPIVKNGKEIITGYIHHRLDREAQILKVLQRPPPAPTSPSGSEDVGAVTGTDAALAGESTYWSTWTIVTTMYAAYPESLWLPAAHGVDLHLKKLEQDGVVRRVKAGGEGQRQHTTWELAGALPTELEPVPVDRLGKY</sequence>
<dbReference type="AlphaFoldDB" id="A0A9P7KD72"/>
<dbReference type="PANTHER" id="PTHR23131">
    <property type="entry name" value="ENDORIBONUCLEASE LACTB2"/>
    <property type="match status" value="1"/>
</dbReference>
<evidence type="ECO:0000313" key="5">
    <source>
        <dbReference type="Proteomes" id="UP000775547"/>
    </source>
</evidence>
<protein>
    <recommendedName>
        <fullName evidence="6">Metallo-beta-lactamase domain-containing protein</fullName>
    </recommendedName>
</protein>
<dbReference type="EMBL" id="JABCKV010000106">
    <property type="protein sequence ID" value="KAG5643561.1"/>
    <property type="molecule type" value="Genomic_DNA"/>
</dbReference>
<dbReference type="Gene3D" id="1.10.10.10">
    <property type="entry name" value="Winged helix-like DNA-binding domain superfamily/Winged helix DNA-binding domain"/>
    <property type="match status" value="1"/>
</dbReference>
<dbReference type="Pfam" id="PF17778">
    <property type="entry name" value="WHD_BLACT"/>
    <property type="match status" value="1"/>
</dbReference>
<accession>A0A9P7KD72</accession>
<reference evidence="4" key="1">
    <citation type="submission" date="2020-07" db="EMBL/GenBank/DDBJ databases">
        <authorList>
            <person name="Nieuwenhuis M."/>
            <person name="Van De Peppel L.J.J."/>
        </authorList>
    </citation>
    <scope>NUCLEOTIDE SEQUENCE</scope>
    <source>
        <strain evidence="4">AP01</strain>
        <tissue evidence="4">Mycelium</tissue>
    </source>
</reference>
<feature type="region of interest" description="Disordered" evidence="1">
    <location>
        <begin position="44"/>
        <end position="69"/>
    </location>
</feature>
<dbReference type="PANTHER" id="PTHR23131:SF0">
    <property type="entry name" value="ENDORIBONUCLEASE LACTB2"/>
    <property type="match status" value="1"/>
</dbReference>
<feature type="domain" description="LACTB2 winged helix" evidence="3">
    <location>
        <begin position="232"/>
        <end position="274"/>
    </location>
</feature>
<dbReference type="Proteomes" id="UP000775547">
    <property type="component" value="Unassembled WGS sequence"/>
</dbReference>
<gene>
    <name evidence="4" type="ORF">DXG03_000655</name>
</gene>
<dbReference type="GO" id="GO:0044550">
    <property type="term" value="P:secondary metabolite biosynthetic process"/>
    <property type="evidence" value="ECO:0007669"/>
    <property type="project" value="TreeGrafter"/>
</dbReference>
<evidence type="ECO:0000259" key="2">
    <source>
        <dbReference type="Pfam" id="PF00753"/>
    </source>
</evidence>
<dbReference type="Gene3D" id="3.60.15.10">
    <property type="entry name" value="Ribonuclease Z/Hydroxyacylglutathione hydrolase-like"/>
    <property type="match status" value="1"/>
</dbReference>
<dbReference type="InterPro" id="IPR050662">
    <property type="entry name" value="Sec-metab_biosynth-thioest"/>
</dbReference>
<reference evidence="4" key="2">
    <citation type="submission" date="2021-10" db="EMBL/GenBank/DDBJ databases">
        <title>Phylogenomics reveals ancestral predisposition of the termite-cultivated fungus Termitomyces towards a domesticated lifestyle.</title>
        <authorList>
            <person name="Auxier B."/>
            <person name="Grum-Grzhimaylo A."/>
            <person name="Cardenas M.E."/>
            <person name="Lodge J.D."/>
            <person name="Laessoe T."/>
            <person name="Pedersen O."/>
            <person name="Smith M.E."/>
            <person name="Kuyper T.W."/>
            <person name="Franco-Molano E.A."/>
            <person name="Baroni T.J."/>
            <person name="Aanen D.K."/>
        </authorList>
    </citation>
    <scope>NUCLEOTIDE SEQUENCE</scope>
    <source>
        <strain evidence="4">AP01</strain>
        <tissue evidence="4">Mycelium</tissue>
    </source>
</reference>
<evidence type="ECO:0000256" key="1">
    <source>
        <dbReference type="SAM" id="MobiDB-lite"/>
    </source>
</evidence>
<proteinExistence type="predicted"/>